<keyword evidence="14 17" id="KW-0472">Membrane</keyword>
<keyword evidence="12" id="KW-0067">ATP-binding</keyword>
<dbReference type="Pfam" id="PF13614">
    <property type="entry name" value="AAA_31"/>
    <property type="match status" value="1"/>
</dbReference>
<keyword evidence="13 17" id="KW-1133">Transmembrane helix</keyword>
<dbReference type="GO" id="GO:0005524">
    <property type="term" value="F:ATP binding"/>
    <property type="evidence" value="ECO:0007669"/>
    <property type="project" value="UniProtKB-KW"/>
</dbReference>
<dbReference type="GO" id="GO:0004715">
    <property type="term" value="F:non-membrane spanning protein tyrosine kinase activity"/>
    <property type="evidence" value="ECO:0007669"/>
    <property type="project" value="UniProtKB-EC"/>
</dbReference>
<evidence type="ECO:0000256" key="14">
    <source>
        <dbReference type="ARBA" id="ARBA00023136"/>
    </source>
</evidence>
<feature type="domain" description="Polysaccharide chain length determinant N-terminal" evidence="18">
    <location>
        <begin position="2"/>
        <end position="91"/>
    </location>
</feature>
<dbReference type="GO" id="GO:0005886">
    <property type="term" value="C:plasma membrane"/>
    <property type="evidence" value="ECO:0007669"/>
    <property type="project" value="UniProtKB-SubCell"/>
</dbReference>
<evidence type="ECO:0000256" key="6">
    <source>
        <dbReference type="ARBA" id="ARBA00022475"/>
    </source>
</evidence>
<comment type="subcellular location">
    <subcellularLocation>
        <location evidence="1">Cell inner membrane</location>
        <topology evidence="1">Multi-pass membrane protein</topology>
    </subcellularLocation>
</comment>
<evidence type="ECO:0000256" key="8">
    <source>
        <dbReference type="ARBA" id="ARBA00022679"/>
    </source>
</evidence>
<dbReference type="RefSeq" id="WP_178012893.1">
    <property type="nucleotide sequence ID" value="NZ_CP058316.1"/>
</dbReference>
<keyword evidence="7" id="KW-0997">Cell inner membrane</keyword>
<comment type="catalytic activity">
    <reaction evidence="16">
        <text>L-tyrosyl-[protein] + ATP = O-phospho-L-tyrosyl-[protein] + ADP + H(+)</text>
        <dbReference type="Rhea" id="RHEA:10596"/>
        <dbReference type="Rhea" id="RHEA-COMP:10136"/>
        <dbReference type="Rhea" id="RHEA-COMP:20101"/>
        <dbReference type="ChEBI" id="CHEBI:15378"/>
        <dbReference type="ChEBI" id="CHEBI:30616"/>
        <dbReference type="ChEBI" id="CHEBI:46858"/>
        <dbReference type="ChEBI" id="CHEBI:61978"/>
        <dbReference type="ChEBI" id="CHEBI:456216"/>
        <dbReference type="EC" id="2.7.10.2"/>
    </reaction>
</comment>
<dbReference type="PANTHER" id="PTHR32309:SF13">
    <property type="entry name" value="FERRIC ENTEROBACTIN TRANSPORT PROTEIN FEPE"/>
    <property type="match status" value="1"/>
</dbReference>
<keyword evidence="8 20" id="KW-0808">Transferase</keyword>
<dbReference type="CDD" id="cd05387">
    <property type="entry name" value="BY-kinase"/>
    <property type="match status" value="1"/>
</dbReference>
<dbReference type="Pfam" id="PF02706">
    <property type="entry name" value="Wzz"/>
    <property type="match status" value="1"/>
</dbReference>
<feature type="domain" description="AAA" evidence="19">
    <location>
        <begin position="277"/>
        <end position="393"/>
    </location>
</feature>
<evidence type="ECO:0000259" key="19">
    <source>
        <dbReference type="Pfam" id="PF13614"/>
    </source>
</evidence>
<keyword evidence="6" id="KW-1003">Cell membrane</keyword>
<name>A0A7D5ITD7_9MICO</name>
<evidence type="ECO:0000256" key="1">
    <source>
        <dbReference type="ARBA" id="ARBA00004429"/>
    </source>
</evidence>
<dbReference type="FunFam" id="3.40.50.300:FF:000527">
    <property type="entry name" value="Tyrosine-protein kinase etk"/>
    <property type="match status" value="1"/>
</dbReference>
<dbReference type="Gene3D" id="3.40.50.300">
    <property type="entry name" value="P-loop containing nucleotide triphosphate hydrolases"/>
    <property type="match status" value="1"/>
</dbReference>
<keyword evidence="15" id="KW-0829">Tyrosine-protein kinase</keyword>
<reference evidence="20 21" key="1">
    <citation type="submission" date="2020-06" db="EMBL/GenBank/DDBJ databases">
        <authorList>
            <person name="Jo H."/>
        </authorList>
    </citation>
    <scope>NUCLEOTIDE SEQUENCE [LARGE SCALE GENOMIC DNA]</scope>
    <source>
        <strain evidence="20 21">I46</strain>
    </source>
</reference>
<dbReference type="EC" id="2.7.10.2" evidence="5"/>
<evidence type="ECO:0000256" key="13">
    <source>
        <dbReference type="ARBA" id="ARBA00022989"/>
    </source>
</evidence>
<evidence type="ECO:0000256" key="12">
    <source>
        <dbReference type="ARBA" id="ARBA00022840"/>
    </source>
</evidence>
<dbReference type="InterPro" id="IPR003856">
    <property type="entry name" value="LPS_length_determ_N"/>
</dbReference>
<comment type="similarity">
    <text evidence="3">Belongs to the CpsD/CapB family.</text>
</comment>
<accession>A0A7D5ITD7</accession>
<evidence type="ECO:0000256" key="11">
    <source>
        <dbReference type="ARBA" id="ARBA00022777"/>
    </source>
</evidence>
<dbReference type="Proteomes" id="UP000509638">
    <property type="component" value="Chromosome"/>
</dbReference>
<feature type="transmembrane region" description="Helical" evidence="17">
    <location>
        <begin position="178"/>
        <end position="197"/>
    </location>
</feature>
<sequence length="456" mass="47136">MELRDYIRILRRNIVLIIATTLIGLAAGAASALVTPPRYDASTQLFVATQSAGGATNNELRQGTDFARQAVQSYVNVIPTALVLDPVIDELGLDETADELADRVSVSAGQNTVVISITVSDPGPEGAARIANAIADSFTTVVAEQLERSTAERPSPVRVETVQPAQVPVDPAAPNLRLSLALGGLVGLAIGVAIAIVRALADTRIRTVEDVEKIVPAPLLGGIALDPESKKRPLIVAASARDPRAEAFRALRTNVQFLTTSGGPLAFVVTSANPSEGKSTTAANLALAFAETGAKVVLVDADLRRPKTAEYFGIEGGVGLSDVLVGRASLLDVLQRWGQGTLFILPSGAVPPNPAELLGSTSMTNLLDELRIAFDVVIIDAPPVLAVTDAAVVGRAVDGVILVAAAGGTTRTRLASAVTNIETAGSRIAGSVVTMLPTAGADKTSYGVYAYVSKSD</sequence>
<comment type="similarity">
    <text evidence="4">Belongs to the etk/wzc family.</text>
</comment>
<dbReference type="AlphaFoldDB" id="A0A7D5ITD7"/>
<comment type="similarity">
    <text evidence="2">Belongs to the CpsC/CapA family.</text>
</comment>
<evidence type="ECO:0000256" key="17">
    <source>
        <dbReference type="SAM" id="Phobius"/>
    </source>
</evidence>
<evidence type="ECO:0000256" key="15">
    <source>
        <dbReference type="ARBA" id="ARBA00023137"/>
    </source>
</evidence>
<evidence type="ECO:0000256" key="16">
    <source>
        <dbReference type="ARBA" id="ARBA00051245"/>
    </source>
</evidence>
<keyword evidence="11 20" id="KW-0418">Kinase</keyword>
<dbReference type="GO" id="GO:0042802">
    <property type="term" value="F:identical protein binding"/>
    <property type="evidence" value="ECO:0007669"/>
    <property type="project" value="UniProtKB-ARBA"/>
</dbReference>
<evidence type="ECO:0000256" key="10">
    <source>
        <dbReference type="ARBA" id="ARBA00022741"/>
    </source>
</evidence>
<protein>
    <recommendedName>
        <fullName evidence="5">non-specific protein-tyrosine kinase</fullName>
        <ecNumber evidence="5">2.7.10.2</ecNumber>
    </recommendedName>
</protein>
<proteinExistence type="inferred from homology"/>
<dbReference type="PANTHER" id="PTHR32309">
    <property type="entry name" value="TYROSINE-PROTEIN KINASE"/>
    <property type="match status" value="1"/>
</dbReference>
<keyword evidence="10" id="KW-0547">Nucleotide-binding</keyword>
<dbReference type="InterPro" id="IPR005702">
    <property type="entry name" value="Wzc-like_C"/>
</dbReference>
<evidence type="ECO:0000256" key="9">
    <source>
        <dbReference type="ARBA" id="ARBA00022692"/>
    </source>
</evidence>
<evidence type="ECO:0000313" key="20">
    <source>
        <dbReference type="EMBL" id="QLD12277.1"/>
    </source>
</evidence>
<keyword evidence="9 17" id="KW-0812">Transmembrane</keyword>
<evidence type="ECO:0000256" key="3">
    <source>
        <dbReference type="ARBA" id="ARBA00007316"/>
    </source>
</evidence>
<evidence type="ECO:0000256" key="7">
    <source>
        <dbReference type="ARBA" id="ARBA00022519"/>
    </source>
</evidence>
<dbReference type="InterPro" id="IPR050445">
    <property type="entry name" value="Bact_polysacc_biosynth/exp"/>
</dbReference>
<organism evidence="20 21">
    <name type="scientific">Microbacterium oleivorans</name>
    <dbReference type="NCBI Taxonomy" id="273677"/>
    <lineage>
        <taxon>Bacteria</taxon>
        <taxon>Bacillati</taxon>
        <taxon>Actinomycetota</taxon>
        <taxon>Actinomycetes</taxon>
        <taxon>Micrococcales</taxon>
        <taxon>Microbacteriaceae</taxon>
        <taxon>Microbacterium</taxon>
    </lineage>
</organism>
<evidence type="ECO:0000256" key="4">
    <source>
        <dbReference type="ARBA" id="ARBA00008883"/>
    </source>
</evidence>
<dbReference type="NCBIfam" id="TIGR01007">
    <property type="entry name" value="eps_fam"/>
    <property type="match status" value="1"/>
</dbReference>
<dbReference type="InterPro" id="IPR025669">
    <property type="entry name" value="AAA_dom"/>
</dbReference>
<evidence type="ECO:0000313" key="21">
    <source>
        <dbReference type="Proteomes" id="UP000509638"/>
    </source>
</evidence>
<dbReference type="SUPFAM" id="SSF52540">
    <property type="entry name" value="P-loop containing nucleoside triphosphate hydrolases"/>
    <property type="match status" value="1"/>
</dbReference>
<evidence type="ECO:0000256" key="2">
    <source>
        <dbReference type="ARBA" id="ARBA00006683"/>
    </source>
</evidence>
<evidence type="ECO:0000256" key="5">
    <source>
        <dbReference type="ARBA" id="ARBA00011903"/>
    </source>
</evidence>
<dbReference type="EMBL" id="CP058316">
    <property type="protein sequence ID" value="QLD12277.1"/>
    <property type="molecule type" value="Genomic_DNA"/>
</dbReference>
<dbReference type="InterPro" id="IPR027417">
    <property type="entry name" value="P-loop_NTPase"/>
</dbReference>
<evidence type="ECO:0000259" key="18">
    <source>
        <dbReference type="Pfam" id="PF02706"/>
    </source>
</evidence>
<gene>
    <name evidence="20" type="ORF">HW566_11125</name>
</gene>